<name>A0A347TL42_9BACT</name>
<dbReference type="PANTHER" id="PTHR43547">
    <property type="entry name" value="TWO-COMPONENT HISTIDINE KINASE"/>
    <property type="match status" value="1"/>
</dbReference>
<evidence type="ECO:0000313" key="7">
    <source>
        <dbReference type="Proteomes" id="UP000264693"/>
    </source>
</evidence>
<dbReference type="KEGG" id="amar:AMRN_1586"/>
<dbReference type="PANTHER" id="PTHR43547:SF2">
    <property type="entry name" value="HYBRID SIGNAL TRANSDUCTION HISTIDINE KINASE C"/>
    <property type="match status" value="1"/>
</dbReference>
<dbReference type="CDD" id="cd00082">
    <property type="entry name" value="HisKA"/>
    <property type="match status" value="1"/>
</dbReference>
<dbReference type="SMART" id="SM00388">
    <property type="entry name" value="HisKA"/>
    <property type="match status" value="1"/>
</dbReference>
<dbReference type="SMART" id="SM00387">
    <property type="entry name" value="HATPase_c"/>
    <property type="match status" value="1"/>
</dbReference>
<evidence type="ECO:0000256" key="4">
    <source>
        <dbReference type="SAM" id="Phobius"/>
    </source>
</evidence>
<dbReference type="EC" id="2.7.13.3" evidence="2"/>
<sequence>MLVLKNLDIDLFRSEKKTLLGFFSLYTILCIVILIFISYLYYSFQKDLMLQEQRVKLQEYSSDFVFRLKDLHINFDKYKYYPRDEKFKSAIYDSSKKRIFSTLKSNEINFDKVIYITDDKIHFITQPESYYLGTKYIIIEIPEDKAWLENVYSFLFYFVFIALFFMLILGYFLLKLFLKPMKDALYLLDRFIKDTTHELNTPVSTIVTNIEMIKKASLDEKLSKKINRIDIGAKTISNIYDDLTYLTLNNKIISNNKNVNLSRLIEQRVEYFHTLANAKRIDFVVNIKNDVYLFIDEKKLSKLLDNLLSNAIKYNKLSGVIKVTLNEKHLSIQDSGKGMSKHELENLFIRYKRFDSSVGGFGIGLSIVSLIAKEYELDIKFTSKLDKGTKVIITW</sequence>
<dbReference type="InterPro" id="IPR036890">
    <property type="entry name" value="HATPase_C_sf"/>
</dbReference>
<dbReference type="Gene3D" id="1.10.287.130">
    <property type="match status" value="1"/>
</dbReference>
<evidence type="ECO:0000256" key="1">
    <source>
        <dbReference type="ARBA" id="ARBA00000085"/>
    </source>
</evidence>
<organism evidence="6 7">
    <name type="scientific">Malaciobacter marinus</name>
    <dbReference type="NCBI Taxonomy" id="505249"/>
    <lineage>
        <taxon>Bacteria</taxon>
        <taxon>Pseudomonadati</taxon>
        <taxon>Campylobacterota</taxon>
        <taxon>Epsilonproteobacteria</taxon>
        <taxon>Campylobacterales</taxon>
        <taxon>Arcobacteraceae</taxon>
        <taxon>Malaciobacter</taxon>
    </lineage>
</organism>
<dbReference type="InterPro" id="IPR005467">
    <property type="entry name" value="His_kinase_dom"/>
</dbReference>
<dbReference type="InterPro" id="IPR003661">
    <property type="entry name" value="HisK_dim/P_dom"/>
</dbReference>
<proteinExistence type="predicted"/>
<accession>A0A347TL42</accession>
<dbReference type="SUPFAM" id="SSF47384">
    <property type="entry name" value="Homodimeric domain of signal transducing histidine kinase"/>
    <property type="match status" value="1"/>
</dbReference>
<feature type="transmembrane region" description="Helical" evidence="4">
    <location>
        <begin position="154"/>
        <end position="174"/>
    </location>
</feature>
<feature type="transmembrane region" description="Helical" evidence="4">
    <location>
        <begin position="20"/>
        <end position="42"/>
    </location>
</feature>
<keyword evidence="6" id="KW-0418">Kinase</keyword>
<dbReference type="Pfam" id="PF02518">
    <property type="entry name" value="HATPase_c"/>
    <property type="match status" value="1"/>
</dbReference>
<keyword evidence="4" id="KW-0812">Transmembrane</keyword>
<evidence type="ECO:0000313" key="6">
    <source>
        <dbReference type="EMBL" id="AXX87320.1"/>
    </source>
</evidence>
<evidence type="ECO:0000259" key="5">
    <source>
        <dbReference type="PROSITE" id="PS50109"/>
    </source>
</evidence>
<dbReference type="PROSITE" id="PS50109">
    <property type="entry name" value="HIS_KIN"/>
    <property type="match status" value="1"/>
</dbReference>
<dbReference type="AlphaFoldDB" id="A0A347TL42"/>
<reference evidence="6 7" key="1">
    <citation type="submission" date="2018-08" db="EMBL/GenBank/DDBJ databases">
        <title>Complete genome of the Arcobacter marinus type strain JCM 15502.</title>
        <authorList>
            <person name="Miller W.G."/>
            <person name="Yee E."/>
            <person name="Huynh S."/>
            <person name="Parker C.T."/>
        </authorList>
    </citation>
    <scope>NUCLEOTIDE SEQUENCE [LARGE SCALE GENOMIC DNA]</scope>
    <source>
        <strain evidence="6 7">JCM 15502</strain>
    </source>
</reference>
<dbReference type="Pfam" id="PF00512">
    <property type="entry name" value="HisKA"/>
    <property type="match status" value="1"/>
</dbReference>
<dbReference type="InterPro" id="IPR003594">
    <property type="entry name" value="HATPase_dom"/>
</dbReference>
<dbReference type="InterPro" id="IPR036097">
    <property type="entry name" value="HisK_dim/P_sf"/>
</dbReference>
<comment type="catalytic activity">
    <reaction evidence="1">
        <text>ATP + protein L-histidine = ADP + protein N-phospho-L-histidine.</text>
        <dbReference type="EC" id="2.7.13.3"/>
    </reaction>
</comment>
<gene>
    <name evidence="6" type="primary">dccS</name>
    <name evidence="6" type="ORF">AMRN_1586</name>
</gene>
<protein>
    <recommendedName>
        <fullName evidence="2">histidine kinase</fullName>
        <ecNumber evidence="2">2.7.13.3</ecNumber>
    </recommendedName>
</protein>
<dbReference type="Proteomes" id="UP000264693">
    <property type="component" value="Chromosome"/>
</dbReference>
<dbReference type="Gene3D" id="3.30.565.10">
    <property type="entry name" value="Histidine kinase-like ATPase, C-terminal domain"/>
    <property type="match status" value="1"/>
</dbReference>
<keyword evidence="3" id="KW-0597">Phosphoprotein</keyword>
<evidence type="ECO:0000256" key="3">
    <source>
        <dbReference type="ARBA" id="ARBA00022553"/>
    </source>
</evidence>
<keyword evidence="6" id="KW-0808">Transferase</keyword>
<dbReference type="GO" id="GO:0000155">
    <property type="term" value="F:phosphorelay sensor kinase activity"/>
    <property type="evidence" value="ECO:0007669"/>
    <property type="project" value="InterPro"/>
</dbReference>
<dbReference type="EMBL" id="CP032101">
    <property type="protein sequence ID" value="AXX87320.1"/>
    <property type="molecule type" value="Genomic_DNA"/>
</dbReference>
<evidence type="ECO:0000256" key="2">
    <source>
        <dbReference type="ARBA" id="ARBA00012438"/>
    </source>
</evidence>
<keyword evidence="4" id="KW-1133">Transmembrane helix</keyword>
<feature type="domain" description="Histidine kinase" evidence="5">
    <location>
        <begin position="194"/>
        <end position="395"/>
    </location>
</feature>
<dbReference type="SUPFAM" id="SSF55874">
    <property type="entry name" value="ATPase domain of HSP90 chaperone/DNA topoisomerase II/histidine kinase"/>
    <property type="match status" value="1"/>
</dbReference>
<keyword evidence="4" id="KW-0472">Membrane</keyword>